<evidence type="ECO:0000259" key="1">
    <source>
        <dbReference type="Pfam" id="PF08670"/>
    </source>
</evidence>
<dbReference type="AlphaFoldDB" id="A0A3B0YWY8"/>
<organism evidence="2">
    <name type="scientific">hydrothermal vent metagenome</name>
    <dbReference type="NCBI Taxonomy" id="652676"/>
    <lineage>
        <taxon>unclassified sequences</taxon>
        <taxon>metagenomes</taxon>
        <taxon>ecological metagenomes</taxon>
    </lineage>
</organism>
<reference evidence="2" key="1">
    <citation type="submission" date="2018-06" db="EMBL/GenBank/DDBJ databases">
        <authorList>
            <person name="Zhirakovskaya E."/>
        </authorList>
    </citation>
    <scope>NUCLEOTIDE SEQUENCE</scope>
</reference>
<dbReference type="InterPro" id="IPR013978">
    <property type="entry name" value="MEKHLA"/>
</dbReference>
<sequence>MKPSKNNGYYSGHVFILAESHCQLTGRQIDCNERQGDGDFAKALFNAPFALISHGIEAEPLFNYANKTAMQLFNMTWHEITALASKYSAEHPNREQRSQLLRDVKKNGYIDNYSGIRIAKGGQRFYIEKATVWNLTDADGAYYGQAAMFSHWRFL</sequence>
<dbReference type="Pfam" id="PF08670">
    <property type="entry name" value="MEKHLA"/>
    <property type="match status" value="1"/>
</dbReference>
<proteinExistence type="predicted"/>
<accession>A0A3B0YWY8</accession>
<name>A0A3B0YWY8_9ZZZZ</name>
<feature type="domain" description="MEKHLA" evidence="1">
    <location>
        <begin position="13"/>
        <end position="154"/>
    </location>
</feature>
<dbReference type="EMBL" id="UOFQ01000024">
    <property type="protein sequence ID" value="VAW85548.1"/>
    <property type="molecule type" value="Genomic_DNA"/>
</dbReference>
<gene>
    <name evidence="2" type="ORF">MNBD_GAMMA17-627</name>
</gene>
<protein>
    <recommendedName>
        <fullName evidence="1">MEKHLA domain-containing protein</fullName>
    </recommendedName>
</protein>
<evidence type="ECO:0000313" key="2">
    <source>
        <dbReference type="EMBL" id="VAW85548.1"/>
    </source>
</evidence>